<dbReference type="Gene3D" id="3.40.50.300">
    <property type="entry name" value="P-loop containing nucleotide triphosphate hydrolases"/>
    <property type="match status" value="1"/>
</dbReference>
<dbReference type="GO" id="GO:0016887">
    <property type="term" value="F:ATP hydrolysis activity"/>
    <property type="evidence" value="ECO:0007669"/>
    <property type="project" value="InterPro"/>
</dbReference>
<dbReference type="Pfam" id="PF00005">
    <property type="entry name" value="ABC_tran"/>
    <property type="match status" value="1"/>
</dbReference>
<comment type="caution">
    <text evidence="5">The sequence shown here is derived from an EMBL/GenBank/DDBJ whole genome shotgun (WGS) entry which is preliminary data.</text>
</comment>
<feature type="domain" description="ABC transporter" evidence="4">
    <location>
        <begin position="8"/>
        <end position="239"/>
    </location>
</feature>
<organism evidence="5 6">
    <name type="scientific">Microbacterium ginsengiterrae</name>
    <dbReference type="NCBI Taxonomy" id="546115"/>
    <lineage>
        <taxon>Bacteria</taxon>
        <taxon>Bacillati</taxon>
        <taxon>Actinomycetota</taxon>
        <taxon>Actinomycetes</taxon>
        <taxon>Micrococcales</taxon>
        <taxon>Microbacteriaceae</taxon>
        <taxon>Microbacterium</taxon>
    </lineage>
</organism>
<dbReference type="InterPro" id="IPR003439">
    <property type="entry name" value="ABC_transporter-like_ATP-bd"/>
</dbReference>
<dbReference type="PANTHER" id="PTHR42788">
    <property type="entry name" value="TAURINE IMPORT ATP-BINDING PROTEIN-RELATED"/>
    <property type="match status" value="1"/>
</dbReference>
<dbReference type="AlphaFoldDB" id="A0A7W9FAY2"/>
<dbReference type="SUPFAM" id="SSF52540">
    <property type="entry name" value="P-loop containing nucleoside triphosphate hydrolases"/>
    <property type="match status" value="1"/>
</dbReference>
<dbReference type="InterPro" id="IPR003593">
    <property type="entry name" value="AAA+_ATPase"/>
</dbReference>
<dbReference type="PANTHER" id="PTHR42788:SF13">
    <property type="entry name" value="ALIPHATIC SULFONATES IMPORT ATP-BINDING PROTEIN SSUB"/>
    <property type="match status" value="1"/>
</dbReference>
<keyword evidence="2" id="KW-0547">Nucleotide-binding</keyword>
<accession>A0A7W9FAY2</accession>
<evidence type="ECO:0000256" key="1">
    <source>
        <dbReference type="ARBA" id="ARBA00022448"/>
    </source>
</evidence>
<keyword evidence="3 5" id="KW-0067">ATP-binding</keyword>
<sequence>MLSEAPGLECVQLRKSFPGPDGGMAQIIDGLSFTIEPGQFVSVLGPSGAGKTTLLRCITGLDTVDSGEVILGGRTTKGVAPETAVVFQDYSKSLFPWLTLERNVMFGLRLPKAEARERAREALERVGLIDFVDHYPWQVSGGMQQRTAIARALARQSSLVVFDEPFAAVDALTRIQQEDGLLGLWSEFGFTALFVTHDVDEAVYLSDRVLILAPRPTFVAKEIVIDLPRPRDQVETRSLPEFQQYRAEALEMLGVAH</sequence>
<evidence type="ECO:0000256" key="3">
    <source>
        <dbReference type="ARBA" id="ARBA00022840"/>
    </source>
</evidence>
<dbReference type="RefSeq" id="WP_184282108.1">
    <property type="nucleotide sequence ID" value="NZ_BAAAPG010000001.1"/>
</dbReference>
<gene>
    <name evidence="5" type="ORF">HD600_001082</name>
</gene>
<name>A0A7W9FAY2_9MICO</name>
<proteinExistence type="predicted"/>
<evidence type="ECO:0000313" key="5">
    <source>
        <dbReference type="EMBL" id="MBB5742585.1"/>
    </source>
</evidence>
<dbReference type="Proteomes" id="UP000517712">
    <property type="component" value="Unassembled WGS sequence"/>
</dbReference>
<dbReference type="GO" id="GO:0005524">
    <property type="term" value="F:ATP binding"/>
    <property type="evidence" value="ECO:0007669"/>
    <property type="project" value="UniProtKB-KW"/>
</dbReference>
<dbReference type="InterPro" id="IPR050166">
    <property type="entry name" value="ABC_transporter_ATP-bind"/>
</dbReference>
<reference evidence="5 6" key="1">
    <citation type="submission" date="2020-08" db="EMBL/GenBank/DDBJ databases">
        <title>Sequencing the genomes of 1000 actinobacteria strains.</title>
        <authorList>
            <person name="Klenk H.-P."/>
        </authorList>
    </citation>
    <scope>NUCLEOTIDE SEQUENCE [LARGE SCALE GENOMIC DNA]</scope>
    <source>
        <strain evidence="5 6">DSM 24823</strain>
    </source>
</reference>
<dbReference type="EMBL" id="JACHMU010000001">
    <property type="protein sequence ID" value="MBB5742585.1"/>
    <property type="molecule type" value="Genomic_DNA"/>
</dbReference>
<dbReference type="PROSITE" id="PS50893">
    <property type="entry name" value="ABC_TRANSPORTER_2"/>
    <property type="match status" value="1"/>
</dbReference>
<evidence type="ECO:0000313" key="6">
    <source>
        <dbReference type="Proteomes" id="UP000517712"/>
    </source>
</evidence>
<keyword evidence="1" id="KW-0813">Transport</keyword>
<evidence type="ECO:0000256" key="2">
    <source>
        <dbReference type="ARBA" id="ARBA00022741"/>
    </source>
</evidence>
<protein>
    <submittedName>
        <fullName evidence="5">NitT/TauT family transport system ATP-binding protein</fullName>
    </submittedName>
</protein>
<evidence type="ECO:0000259" key="4">
    <source>
        <dbReference type="PROSITE" id="PS50893"/>
    </source>
</evidence>
<keyword evidence="6" id="KW-1185">Reference proteome</keyword>
<dbReference type="InterPro" id="IPR027417">
    <property type="entry name" value="P-loop_NTPase"/>
</dbReference>
<dbReference type="SMART" id="SM00382">
    <property type="entry name" value="AAA"/>
    <property type="match status" value="1"/>
</dbReference>